<accession>A0A1F8E7R9</accession>
<dbReference type="GO" id="GO:0016020">
    <property type="term" value="C:membrane"/>
    <property type="evidence" value="ECO:0007669"/>
    <property type="project" value="UniProtKB-SubCell"/>
</dbReference>
<comment type="similarity">
    <text evidence="2">Belongs to the bacterial sugar transferase family.</text>
</comment>
<evidence type="ECO:0000259" key="8">
    <source>
        <dbReference type="Pfam" id="PF02397"/>
    </source>
</evidence>
<keyword evidence="5 7" id="KW-1133">Transmembrane helix</keyword>
<feature type="transmembrane region" description="Helical" evidence="7">
    <location>
        <begin position="43"/>
        <end position="61"/>
    </location>
</feature>
<protein>
    <recommendedName>
        <fullName evidence="8">Bacterial sugar transferase domain-containing protein</fullName>
    </recommendedName>
</protein>
<evidence type="ECO:0000313" key="9">
    <source>
        <dbReference type="EMBL" id="OGM96873.1"/>
    </source>
</evidence>
<sequence>MKKMSLFLLDIAALYGSLAATLFVRYPNSFGEQYANHLSPFLFIFGLWLLVFYITNLYDFGFLRNNLDFYSGLFRAIITASVISVLFFYLIPIFKITPKTNLVVFIGFSAGIVTSIRTIFNQANAKGFKKSLLIVGVNNQSLELAKFVEENPQLGYELKYILDLAKEGIKNADQIIKNDKINTVIISPETYQAPQIIDTFYRSIENKITFRNLSSFYEQLTNKVPLGAINQIWFLENLSEGSKKTYEEMKRFFDIVFAAILGIIVLSFIPLIGLTIKTSSRGSVFYRQKRVGQNGKTFEIIKFRTMKADAEKETGAVWAQENDPRITWLGKILRKTRIDELPQLWNILKGEMSFVGPRAERPEFHDKLKKDVPFYEERYIIKPGLSGWAQINYRYGSSITDAAEKLQYDLYYIKNRSLVLDLGIILKTINISLRQAGR</sequence>
<dbReference type="NCBIfam" id="TIGR03025">
    <property type="entry name" value="EPS_sugtrans"/>
    <property type="match status" value="1"/>
</dbReference>
<evidence type="ECO:0000256" key="3">
    <source>
        <dbReference type="ARBA" id="ARBA00022679"/>
    </source>
</evidence>
<feature type="domain" description="Bacterial sugar transferase" evidence="8">
    <location>
        <begin position="250"/>
        <end position="432"/>
    </location>
</feature>
<dbReference type="InterPro" id="IPR017475">
    <property type="entry name" value="EPS_sugar_tfrase"/>
</dbReference>
<dbReference type="Pfam" id="PF02397">
    <property type="entry name" value="Bac_transf"/>
    <property type="match status" value="1"/>
</dbReference>
<evidence type="ECO:0000256" key="4">
    <source>
        <dbReference type="ARBA" id="ARBA00022692"/>
    </source>
</evidence>
<comment type="subcellular location">
    <subcellularLocation>
        <location evidence="1">Membrane</location>
        <topology evidence="1">Multi-pass membrane protein</topology>
    </subcellularLocation>
</comment>
<feature type="transmembrane region" description="Helical" evidence="7">
    <location>
        <begin position="73"/>
        <end position="94"/>
    </location>
</feature>
<feature type="transmembrane region" description="Helical" evidence="7">
    <location>
        <begin position="100"/>
        <end position="120"/>
    </location>
</feature>
<keyword evidence="6 7" id="KW-0472">Membrane</keyword>
<dbReference type="InterPro" id="IPR003362">
    <property type="entry name" value="Bact_transf"/>
</dbReference>
<dbReference type="Proteomes" id="UP000177594">
    <property type="component" value="Unassembled WGS sequence"/>
</dbReference>
<proteinExistence type="inferred from homology"/>
<evidence type="ECO:0000313" key="10">
    <source>
        <dbReference type="Proteomes" id="UP000177594"/>
    </source>
</evidence>
<evidence type="ECO:0000256" key="2">
    <source>
        <dbReference type="ARBA" id="ARBA00006464"/>
    </source>
</evidence>
<keyword evidence="4 7" id="KW-0812">Transmembrane</keyword>
<evidence type="ECO:0000256" key="1">
    <source>
        <dbReference type="ARBA" id="ARBA00004141"/>
    </source>
</evidence>
<name>A0A1F8E7R9_9BACT</name>
<evidence type="ECO:0000256" key="7">
    <source>
        <dbReference type="SAM" id="Phobius"/>
    </source>
</evidence>
<evidence type="ECO:0000256" key="6">
    <source>
        <dbReference type="ARBA" id="ARBA00023136"/>
    </source>
</evidence>
<keyword evidence="3" id="KW-0808">Transferase</keyword>
<gene>
    <name evidence="9" type="ORF">A2817_01030</name>
</gene>
<comment type="caution">
    <text evidence="9">The sequence shown here is derived from an EMBL/GenBank/DDBJ whole genome shotgun (WGS) entry which is preliminary data.</text>
</comment>
<dbReference type="EMBL" id="MGIZ01000064">
    <property type="protein sequence ID" value="OGM96873.1"/>
    <property type="molecule type" value="Genomic_DNA"/>
</dbReference>
<evidence type="ECO:0000256" key="5">
    <source>
        <dbReference type="ARBA" id="ARBA00022989"/>
    </source>
</evidence>
<organism evidence="9 10">
    <name type="scientific">Candidatus Yanofskybacteria bacterium RIFCSPHIGHO2_01_FULL_39_8b</name>
    <dbReference type="NCBI Taxonomy" id="1802659"/>
    <lineage>
        <taxon>Bacteria</taxon>
        <taxon>Candidatus Yanofskyibacteriota</taxon>
    </lineage>
</organism>
<reference evidence="9 10" key="1">
    <citation type="journal article" date="2016" name="Nat. Commun.">
        <title>Thousands of microbial genomes shed light on interconnected biogeochemical processes in an aquifer system.</title>
        <authorList>
            <person name="Anantharaman K."/>
            <person name="Brown C.T."/>
            <person name="Hug L.A."/>
            <person name="Sharon I."/>
            <person name="Castelle C.J."/>
            <person name="Probst A.J."/>
            <person name="Thomas B.C."/>
            <person name="Singh A."/>
            <person name="Wilkins M.J."/>
            <person name="Karaoz U."/>
            <person name="Brodie E.L."/>
            <person name="Williams K.H."/>
            <person name="Hubbard S.S."/>
            <person name="Banfield J.F."/>
        </authorList>
    </citation>
    <scope>NUCLEOTIDE SEQUENCE [LARGE SCALE GENOMIC DNA]</scope>
</reference>
<dbReference type="PANTHER" id="PTHR30576:SF0">
    <property type="entry name" value="UNDECAPRENYL-PHOSPHATE N-ACETYLGALACTOSAMINYL 1-PHOSPHATE TRANSFERASE-RELATED"/>
    <property type="match status" value="1"/>
</dbReference>
<dbReference type="PANTHER" id="PTHR30576">
    <property type="entry name" value="COLANIC BIOSYNTHESIS UDP-GLUCOSE LIPID CARRIER TRANSFERASE"/>
    <property type="match status" value="1"/>
</dbReference>
<feature type="transmembrane region" description="Helical" evidence="7">
    <location>
        <begin position="252"/>
        <end position="276"/>
    </location>
</feature>
<dbReference type="GO" id="GO:0016780">
    <property type="term" value="F:phosphotransferase activity, for other substituted phosphate groups"/>
    <property type="evidence" value="ECO:0007669"/>
    <property type="project" value="TreeGrafter"/>
</dbReference>
<dbReference type="AlphaFoldDB" id="A0A1F8E7R9"/>